<dbReference type="PANTHER" id="PTHR47356">
    <property type="entry name" value="FAD-DEPENDENT MONOOXYGENASE ASQG-RELATED"/>
    <property type="match status" value="1"/>
</dbReference>
<sequence>MGINKLKVIIVGGGPIGLTAAHAFSKANIDFVILERSQQPVIDAGSNLVLLPIGLRALGQLGLRDSLNKVSSTLGVIDRQDHNGRDIGDMRLFIHAEENFGIAPIVVSRHDLTKVLYESLPTDIQDKILTDKKVTSIKSRENGVEVICADGSTHEGSIVIGADGAHSVVRDQMRAVALEAGSEDVNDEKPFLTTYRALWVRCPTSAAGIAAGVTAETHGPDAATQLFSDKETTVTGVYERLEEPTRDRVRYTEADQAALVARWGHLPLVPGGKFSLKDAFTSRVQSGLVSLEEGVVEHWSWDGRIVLAGDAAHKFTPSTGAGCNNGIIDVIVLANEMNRIVEKVRTSSGDPQASPDRAQIASAFKAYQTSRMEAVTRGCEGAGKATASATWQTGVHKFIDTWVLSSHYVQRYMTNKMAPKIAQTPVLEFVKNEEQFHGKIPWANPTQSATA</sequence>
<keyword evidence="13" id="KW-1185">Reference proteome</keyword>
<dbReference type="GO" id="GO:0016020">
    <property type="term" value="C:membrane"/>
    <property type="evidence" value="ECO:0007669"/>
    <property type="project" value="UniProtKB-SubCell"/>
</dbReference>
<dbReference type="PRINTS" id="PR00420">
    <property type="entry name" value="RNGMNOXGNASE"/>
</dbReference>
<reference evidence="12" key="1">
    <citation type="journal article" date="2020" name="BMC Genomics">
        <title>Correction to: Identification and distribution of gene clusters required for synthesis of sphingolipid metabolism inhibitors in diverse species of the filamentous fungus Fusarium.</title>
        <authorList>
            <person name="Kim H.S."/>
            <person name="Lohmar J.M."/>
            <person name="Busman M."/>
            <person name="Brown D.W."/>
            <person name="Naumann T.A."/>
            <person name="Divon H.H."/>
            <person name="Lysoe E."/>
            <person name="Uhlig S."/>
            <person name="Proctor R.H."/>
        </authorList>
    </citation>
    <scope>NUCLEOTIDE SEQUENCE</scope>
    <source>
        <strain evidence="12">NRRL 22465</strain>
    </source>
</reference>
<evidence type="ECO:0000256" key="5">
    <source>
        <dbReference type="ARBA" id="ARBA00022692"/>
    </source>
</evidence>
<evidence type="ECO:0000256" key="10">
    <source>
        <dbReference type="ARBA" id="ARBA00023136"/>
    </source>
</evidence>
<keyword evidence="9" id="KW-0503">Monooxygenase</keyword>
<reference evidence="12" key="2">
    <citation type="submission" date="2020-05" db="EMBL/GenBank/DDBJ databases">
        <authorList>
            <person name="Kim H.-S."/>
            <person name="Proctor R.H."/>
            <person name="Brown D.W."/>
        </authorList>
    </citation>
    <scope>NUCLEOTIDE SEQUENCE</scope>
    <source>
        <strain evidence="12">NRRL 22465</strain>
    </source>
</reference>
<dbReference type="EMBL" id="JABEYC010000880">
    <property type="protein sequence ID" value="KAF4972986.1"/>
    <property type="molecule type" value="Genomic_DNA"/>
</dbReference>
<keyword evidence="8" id="KW-0560">Oxidoreductase</keyword>
<evidence type="ECO:0000313" key="13">
    <source>
        <dbReference type="Proteomes" id="UP000635477"/>
    </source>
</evidence>
<evidence type="ECO:0000259" key="11">
    <source>
        <dbReference type="Pfam" id="PF01494"/>
    </source>
</evidence>
<comment type="similarity">
    <text evidence="3">Belongs to the paxM FAD-dependent monooxygenase family.</text>
</comment>
<keyword evidence="5" id="KW-0812">Transmembrane</keyword>
<gene>
    <name evidence="12" type="ORF">FZEAL_9446</name>
</gene>
<organism evidence="12 13">
    <name type="scientific">Fusarium zealandicum</name>
    <dbReference type="NCBI Taxonomy" id="1053134"/>
    <lineage>
        <taxon>Eukaryota</taxon>
        <taxon>Fungi</taxon>
        <taxon>Dikarya</taxon>
        <taxon>Ascomycota</taxon>
        <taxon>Pezizomycotina</taxon>
        <taxon>Sordariomycetes</taxon>
        <taxon>Hypocreomycetidae</taxon>
        <taxon>Hypocreales</taxon>
        <taxon>Nectriaceae</taxon>
        <taxon>Fusarium</taxon>
        <taxon>Fusarium staphyleae species complex</taxon>
    </lineage>
</organism>
<evidence type="ECO:0000256" key="9">
    <source>
        <dbReference type="ARBA" id="ARBA00023033"/>
    </source>
</evidence>
<dbReference type="GO" id="GO:0071949">
    <property type="term" value="F:FAD binding"/>
    <property type="evidence" value="ECO:0007669"/>
    <property type="project" value="InterPro"/>
</dbReference>
<evidence type="ECO:0000256" key="6">
    <source>
        <dbReference type="ARBA" id="ARBA00022827"/>
    </source>
</evidence>
<dbReference type="InterPro" id="IPR036188">
    <property type="entry name" value="FAD/NAD-bd_sf"/>
</dbReference>
<feature type="domain" description="FAD-binding" evidence="11">
    <location>
        <begin position="6"/>
        <end position="361"/>
    </location>
</feature>
<accession>A0A8H4UB23</accession>
<proteinExistence type="inferred from homology"/>
<dbReference type="InterPro" id="IPR050562">
    <property type="entry name" value="FAD_mOase_fung"/>
</dbReference>
<dbReference type="PANTHER" id="PTHR47356:SF2">
    <property type="entry name" value="FAD-BINDING DOMAIN-CONTAINING PROTEIN-RELATED"/>
    <property type="match status" value="1"/>
</dbReference>
<evidence type="ECO:0000256" key="7">
    <source>
        <dbReference type="ARBA" id="ARBA00022989"/>
    </source>
</evidence>
<dbReference type="AlphaFoldDB" id="A0A8H4UB23"/>
<evidence type="ECO:0000256" key="4">
    <source>
        <dbReference type="ARBA" id="ARBA00022630"/>
    </source>
</evidence>
<evidence type="ECO:0000313" key="12">
    <source>
        <dbReference type="EMBL" id="KAF4972986.1"/>
    </source>
</evidence>
<dbReference type="GO" id="GO:0004497">
    <property type="term" value="F:monooxygenase activity"/>
    <property type="evidence" value="ECO:0007669"/>
    <property type="project" value="UniProtKB-KW"/>
</dbReference>
<comment type="cofactor">
    <cofactor evidence="1">
        <name>FAD</name>
        <dbReference type="ChEBI" id="CHEBI:57692"/>
    </cofactor>
</comment>
<evidence type="ECO:0000256" key="3">
    <source>
        <dbReference type="ARBA" id="ARBA00007992"/>
    </source>
</evidence>
<keyword evidence="10" id="KW-0472">Membrane</keyword>
<evidence type="ECO:0000256" key="1">
    <source>
        <dbReference type="ARBA" id="ARBA00001974"/>
    </source>
</evidence>
<comment type="caution">
    <text evidence="12">The sequence shown here is derived from an EMBL/GenBank/DDBJ whole genome shotgun (WGS) entry which is preliminary data.</text>
</comment>
<dbReference type="Gene3D" id="3.50.50.60">
    <property type="entry name" value="FAD/NAD(P)-binding domain"/>
    <property type="match status" value="1"/>
</dbReference>
<dbReference type="OrthoDB" id="2431938at2759"/>
<comment type="subcellular location">
    <subcellularLocation>
        <location evidence="2">Membrane</location>
    </subcellularLocation>
</comment>
<protein>
    <recommendedName>
        <fullName evidence="11">FAD-binding domain-containing protein</fullName>
    </recommendedName>
</protein>
<dbReference type="InterPro" id="IPR002938">
    <property type="entry name" value="FAD-bd"/>
</dbReference>
<dbReference type="Proteomes" id="UP000635477">
    <property type="component" value="Unassembled WGS sequence"/>
</dbReference>
<evidence type="ECO:0000256" key="8">
    <source>
        <dbReference type="ARBA" id="ARBA00023002"/>
    </source>
</evidence>
<keyword evidence="4" id="KW-0285">Flavoprotein</keyword>
<keyword evidence="7" id="KW-1133">Transmembrane helix</keyword>
<evidence type="ECO:0000256" key="2">
    <source>
        <dbReference type="ARBA" id="ARBA00004370"/>
    </source>
</evidence>
<dbReference type="Pfam" id="PF01494">
    <property type="entry name" value="FAD_binding_3"/>
    <property type="match status" value="1"/>
</dbReference>
<dbReference type="SUPFAM" id="SSF51905">
    <property type="entry name" value="FAD/NAD(P)-binding domain"/>
    <property type="match status" value="1"/>
</dbReference>
<name>A0A8H4UB23_9HYPO</name>
<keyword evidence="6" id="KW-0274">FAD</keyword>